<reference evidence="3" key="1">
    <citation type="submission" date="2020-06" db="EMBL/GenBank/DDBJ databases">
        <title>WGS assembly of Ceratodon purpureus strain R40.</title>
        <authorList>
            <person name="Carey S.B."/>
            <person name="Jenkins J."/>
            <person name="Shu S."/>
            <person name="Lovell J.T."/>
            <person name="Sreedasyam A."/>
            <person name="Maumus F."/>
            <person name="Tiley G.P."/>
            <person name="Fernandez-Pozo N."/>
            <person name="Barry K."/>
            <person name="Chen C."/>
            <person name="Wang M."/>
            <person name="Lipzen A."/>
            <person name="Daum C."/>
            <person name="Saski C.A."/>
            <person name="Payton A.C."/>
            <person name="Mcbreen J.C."/>
            <person name="Conrad R.E."/>
            <person name="Kollar L.M."/>
            <person name="Olsson S."/>
            <person name="Huttunen S."/>
            <person name="Landis J.B."/>
            <person name="Wickett N.J."/>
            <person name="Johnson M.G."/>
            <person name="Rensing S.A."/>
            <person name="Grimwood J."/>
            <person name="Schmutz J."/>
            <person name="Mcdaniel S.F."/>
        </authorList>
    </citation>
    <scope>NUCLEOTIDE SEQUENCE</scope>
    <source>
        <strain evidence="3">R40</strain>
    </source>
</reference>
<sequence length="570" mass="64968">MPEIPASTLKMSGVVPRRLFSDLWERFHFSFIQETRHLTGDGDSGYEVKSLQDVKSHHDMMKCGHRFKYAPQFWCAVLSVQPEKFAQEEKKWEEFLEASRLKLEKRREASEAAEARFKAAEAKAAEAKAAKAKAIEAIEASEASEASFDDLVTRYLRRLSLSAEDHELRRARFASWSASWEYDASREDLARLMSENEALRAHRAELNRIILNYLKLRHPQFHDGVRSSRQYYEEKDCNGGTKTTQENWPPTADGDHGHHAMDDKWKVKPIHGTIMTDESPFGTNKLRYTRMSSGRTRTWSTSLKDFTGALLKTCLLAPKRYAGRDWSFVSEHLFEEHGIDRAAKSCEILWGSLLRQYNAIRDHELKIYNSTKNGPSYFEMDEEERLRKMLPPVFDLEWCKMMETILKAKPGEVQSGTTADECTSLSNDEDVLCGEDEAEDESCESAVSEVEDSTADSYVPQTEPTCTDKETIDASVTLRNVVEDMVRPLITALQTRVEEDQKHGLEVLAAEMDKVALMLQDIRRVLVHSNETRGKDLPESPSQQIVPTVASGGKRKVNMDVDREAKKQAV</sequence>
<dbReference type="PANTHER" id="PTHR33492:SF4">
    <property type="entry name" value="OS02G0174300 PROTEIN"/>
    <property type="match status" value="1"/>
</dbReference>
<organism evidence="3 4">
    <name type="scientific">Ceratodon purpureus</name>
    <name type="common">Fire moss</name>
    <name type="synonym">Dicranum purpureum</name>
    <dbReference type="NCBI Taxonomy" id="3225"/>
    <lineage>
        <taxon>Eukaryota</taxon>
        <taxon>Viridiplantae</taxon>
        <taxon>Streptophyta</taxon>
        <taxon>Embryophyta</taxon>
        <taxon>Bryophyta</taxon>
        <taxon>Bryophytina</taxon>
        <taxon>Bryopsida</taxon>
        <taxon>Dicranidae</taxon>
        <taxon>Pseudoditrichales</taxon>
        <taxon>Ditrichaceae</taxon>
        <taxon>Ceratodon</taxon>
    </lineage>
</organism>
<evidence type="ECO:0000313" key="4">
    <source>
        <dbReference type="Proteomes" id="UP000822688"/>
    </source>
</evidence>
<feature type="coiled-coil region" evidence="1">
    <location>
        <begin position="103"/>
        <end position="137"/>
    </location>
</feature>
<dbReference type="EMBL" id="CM026431">
    <property type="protein sequence ID" value="KAG0559664.1"/>
    <property type="molecule type" value="Genomic_DNA"/>
</dbReference>
<name>A0A8T0GN68_CERPU</name>
<keyword evidence="4" id="KW-1185">Reference proteome</keyword>
<evidence type="ECO:0000256" key="2">
    <source>
        <dbReference type="SAM" id="MobiDB-lite"/>
    </source>
</evidence>
<keyword evidence="1" id="KW-0175">Coiled coil</keyword>
<feature type="coiled-coil region" evidence="1">
    <location>
        <begin position="182"/>
        <end position="209"/>
    </location>
</feature>
<gene>
    <name evidence="3" type="ORF">KC19_10G121600</name>
</gene>
<comment type="caution">
    <text evidence="3">The sequence shown here is derived from an EMBL/GenBank/DDBJ whole genome shotgun (WGS) entry which is preliminary data.</text>
</comment>
<proteinExistence type="predicted"/>
<dbReference type="AlphaFoldDB" id="A0A8T0GN68"/>
<accession>A0A8T0GN68</accession>
<dbReference type="PANTHER" id="PTHR33492">
    <property type="entry name" value="OSJNBA0043A12.37 PROTEIN-RELATED"/>
    <property type="match status" value="1"/>
</dbReference>
<feature type="region of interest" description="Disordered" evidence="2">
    <location>
        <begin position="532"/>
        <end position="570"/>
    </location>
</feature>
<dbReference type="Proteomes" id="UP000822688">
    <property type="component" value="Chromosome 10"/>
</dbReference>
<feature type="compositionally biased region" description="Basic and acidic residues" evidence="2">
    <location>
        <begin position="557"/>
        <end position="570"/>
    </location>
</feature>
<evidence type="ECO:0000256" key="1">
    <source>
        <dbReference type="SAM" id="Coils"/>
    </source>
</evidence>
<protein>
    <submittedName>
        <fullName evidence="3">Uncharacterized protein</fullName>
    </submittedName>
</protein>
<evidence type="ECO:0000313" key="3">
    <source>
        <dbReference type="EMBL" id="KAG0559664.1"/>
    </source>
</evidence>